<proteinExistence type="predicted"/>
<feature type="non-terminal residue" evidence="1">
    <location>
        <position position="140"/>
    </location>
</feature>
<keyword evidence="2" id="KW-1185">Reference proteome</keyword>
<gene>
    <name evidence="1" type="ORF">BDN72DRAFT_836305</name>
</gene>
<evidence type="ECO:0000313" key="1">
    <source>
        <dbReference type="EMBL" id="TFK72339.1"/>
    </source>
</evidence>
<sequence length="140" mass="15515">MDSTKLLSVVGGDKFTILGHPLFPEYSVRVKRTSFCDETVRAYTGYIDVQARHLFFYFFESRNSPDQGDVIFWTNGGACTFGGCSSSLGLFMELGPCRMSGSGLEWSGQARFVNQPLRVWDSNGKRAGRTRSAEGLTFAT</sequence>
<organism evidence="1 2">
    <name type="scientific">Pluteus cervinus</name>
    <dbReference type="NCBI Taxonomy" id="181527"/>
    <lineage>
        <taxon>Eukaryota</taxon>
        <taxon>Fungi</taxon>
        <taxon>Dikarya</taxon>
        <taxon>Basidiomycota</taxon>
        <taxon>Agaricomycotina</taxon>
        <taxon>Agaricomycetes</taxon>
        <taxon>Agaricomycetidae</taxon>
        <taxon>Agaricales</taxon>
        <taxon>Pluteineae</taxon>
        <taxon>Pluteaceae</taxon>
        <taxon>Pluteus</taxon>
    </lineage>
</organism>
<name>A0ACD3B2Z3_9AGAR</name>
<dbReference type="EMBL" id="ML208286">
    <property type="protein sequence ID" value="TFK72339.1"/>
    <property type="molecule type" value="Genomic_DNA"/>
</dbReference>
<protein>
    <submittedName>
        <fullName evidence="1">Alpha/beta-hydrolase</fullName>
    </submittedName>
</protein>
<dbReference type="Proteomes" id="UP000308600">
    <property type="component" value="Unassembled WGS sequence"/>
</dbReference>
<evidence type="ECO:0000313" key="2">
    <source>
        <dbReference type="Proteomes" id="UP000308600"/>
    </source>
</evidence>
<accession>A0ACD3B2Z3</accession>
<reference evidence="1 2" key="1">
    <citation type="journal article" date="2019" name="Nat. Ecol. Evol.">
        <title>Megaphylogeny resolves global patterns of mushroom evolution.</title>
        <authorList>
            <person name="Varga T."/>
            <person name="Krizsan K."/>
            <person name="Foldi C."/>
            <person name="Dima B."/>
            <person name="Sanchez-Garcia M."/>
            <person name="Sanchez-Ramirez S."/>
            <person name="Szollosi G.J."/>
            <person name="Szarkandi J.G."/>
            <person name="Papp V."/>
            <person name="Albert L."/>
            <person name="Andreopoulos W."/>
            <person name="Angelini C."/>
            <person name="Antonin V."/>
            <person name="Barry K.W."/>
            <person name="Bougher N.L."/>
            <person name="Buchanan P."/>
            <person name="Buyck B."/>
            <person name="Bense V."/>
            <person name="Catcheside P."/>
            <person name="Chovatia M."/>
            <person name="Cooper J."/>
            <person name="Damon W."/>
            <person name="Desjardin D."/>
            <person name="Finy P."/>
            <person name="Geml J."/>
            <person name="Haridas S."/>
            <person name="Hughes K."/>
            <person name="Justo A."/>
            <person name="Karasinski D."/>
            <person name="Kautmanova I."/>
            <person name="Kiss B."/>
            <person name="Kocsube S."/>
            <person name="Kotiranta H."/>
            <person name="LaButti K.M."/>
            <person name="Lechner B.E."/>
            <person name="Liimatainen K."/>
            <person name="Lipzen A."/>
            <person name="Lukacs Z."/>
            <person name="Mihaltcheva S."/>
            <person name="Morgado L.N."/>
            <person name="Niskanen T."/>
            <person name="Noordeloos M.E."/>
            <person name="Ohm R.A."/>
            <person name="Ortiz-Santana B."/>
            <person name="Ovrebo C."/>
            <person name="Racz N."/>
            <person name="Riley R."/>
            <person name="Savchenko A."/>
            <person name="Shiryaev A."/>
            <person name="Soop K."/>
            <person name="Spirin V."/>
            <person name="Szebenyi C."/>
            <person name="Tomsovsky M."/>
            <person name="Tulloss R.E."/>
            <person name="Uehling J."/>
            <person name="Grigoriev I.V."/>
            <person name="Vagvolgyi C."/>
            <person name="Papp T."/>
            <person name="Martin F.M."/>
            <person name="Miettinen O."/>
            <person name="Hibbett D.S."/>
            <person name="Nagy L.G."/>
        </authorList>
    </citation>
    <scope>NUCLEOTIDE SEQUENCE [LARGE SCALE GENOMIC DNA]</scope>
    <source>
        <strain evidence="1 2">NL-1719</strain>
    </source>
</reference>